<dbReference type="SUPFAM" id="SSF57196">
    <property type="entry name" value="EGF/Laminin"/>
    <property type="match status" value="6"/>
</dbReference>
<keyword evidence="8" id="KW-0325">Glycoprotein</keyword>
<feature type="disulfide bond" evidence="10">
    <location>
        <begin position="128"/>
        <end position="137"/>
    </location>
</feature>
<keyword evidence="3 11" id="KW-0732">Signal</keyword>
<dbReference type="PANTHER" id="PTHR24049">
    <property type="entry name" value="CRUMBS FAMILY MEMBER"/>
    <property type="match status" value="1"/>
</dbReference>
<dbReference type="PANTHER" id="PTHR24049:SF22">
    <property type="entry name" value="DROSOPHILA CRUMBS HOMOLOG"/>
    <property type="match status" value="1"/>
</dbReference>
<dbReference type="Gene3D" id="2.10.25.10">
    <property type="entry name" value="Laminin"/>
    <property type="match status" value="7"/>
</dbReference>
<dbReference type="GO" id="GO:0045197">
    <property type="term" value="P:establishment or maintenance of epithelial cell apical/basal polarity"/>
    <property type="evidence" value="ECO:0007669"/>
    <property type="project" value="TreeGrafter"/>
</dbReference>
<dbReference type="PROSITE" id="PS01187">
    <property type="entry name" value="EGF_CA"/>
    <property type="match status" value="1"/>
</dbReference>
<feature type="disulfide bond" evidence="9">
    <location>
        <begin position="388"/>
        <end position="397"/>
    </location>
</feature>
<name>A0A914D3J1_9BILA</name>
<dbReference type="SMART" id="SM00051">
    <property type="entry name" value="DSL"/>
    <property type="match status" value="1"/>
</dbReference>
<evidence type="ECO:0000256" key="11">
    <source>
        <dbReference type="RuleBase" id="RU280815"/>
    </source>
</evidence>
<feature type="disulfide bond" evidence="9">
    <location>
        <begin position="231"/>
        <end position="240"/>
    </location>
</feature>
<keyword evidence="11 12" id="KW-1133">Transmembrane helix</keyword>
<comment type="caution">
    <text evidence="9">Lacks conserved residue(s) required for the propagation of feature annotation.</text>
</comment>
<dbReference type="GO" id="GO:0007157">
    <property type="term" value="P:heterophilic cell-cell adhesion via plasma membrane cell adhesion molecules"/>
    <property type="evidence" value="ECO:0007669"/>
    <property type="project" value="TreeGrafter"/>
</dbReference>
<comment type="subcellular location">
    <subcellularLocation>
        <location evidence="11">Membrane</location>
        <topology evidence="11">Single-pass type I membrane protein</topology>
    </subcellularLocation>
</comment>
<accession>A0A914D3J1</accession>
<feature type="disulfide bond" evidence="9">
    <location>
        <begin position="426"/>
        <end position="435"/>
    </location>
</feature>
<dbReference type="Gene3D" id="2.10.25.140">
    <property type="match status" value="1"/>
</dbReference>
<feature type="disulfide bond" evidence="9">
    <location>
        <begin position="271"/>
        <end position="280"/>
    </location>
</feature>
<dbReference type="PROSITE" id="PS01186">
    <property type="entry name" value="EGF_2"/>
    <property type="match status" value="4"/>
</dbReference>
<protein>
    <recommendedName>
        <fullName evidence="11">Delta-like protein</fullName>
    </recommendedName>
</protein>
<dbReference type="FunFam" id="2.10.25.10:FF:000118">
    <property type="entry name" value="protein delta homolog 2"/>
    <property type="match status" value="1"/>
</dbReference>
<feature type="domain" description="DSL" evidence="14">
    <location>
        <begin position="91"/>
        <end position="137"/>
    </location>
</feature>
<dbReference type="PROSITE" id="PS00022">
    <property type="entry name" value="EGF_1"/>
    <property type="match status" value="7"/>
</dbReference>
<dbReference type="InterPro" id="IPR013032">
    <property type="entry name" value="EGF-like_CS"/>
</dbReference>
<keyword evidence="1 11" id="KW-0217">Developmental protein</keyword>
<evidence type="ECO:0000259" key="13">
    <source>
        <dbReference type="PROSITE" id="PS50026"/>
    </source>
</evidence>
<dbReference type="GO" id="GO:0005509">
    <property type="term" value="F:calcium ion binding"/>
    <property type="evidence" value="ECO:0007669"/>
    <property type="project" value="InterPro"/>
</dbReference>
<feature type="domain" description="EGF-like" evidence="13">
    <location>
        <begin position="321"/>
        <end position="360"/>
    </location>
</feature>
<dbReference type="GO" id="GO:0005886">
    <property type="term" value="C:plasma membrane"/>
    <property type="evidence" value="ECO:0007669"/>
    <property type="project" value="UniProtKB-ARBA"/>
</dbReference>
<organism evidence="15 16">
    <name type="scientific">Acrobeloides nanus</name>
    <dbReference type="NCBI Taxonomy" id="290746"/>
    <lineage>
        <taxon>Eukaryota</taxon>
        <taxon>Metazoa</taxon>
        <taxon>Ecdysozoa</taxon>
        <taxon>Nematoda</taxon>
        <taxon>Chromadorea</taxon>
        <taxon>Rhabditida</taxon>
        <taxon>Tylenchina</taxon>
        <taxon>Cephalobomorpha</taxon>
        <taxon>Cephaloboidea</taxon>
        <taxon>Cephalobidae</taxon>
        <taxon>Acrobeloides</taxon>
    </lineage>
</organism>
<evidence type="ECO:0000256" key="1">
    <source>
        <dbReference type="ARBA" id="ARBA00022473"/>
    </source>
</evidence>
<dbReference type="InterPro" id="IPR000152">
    <property type="entry name" value="EGF-type_Asp/Asn_hydroxyl_site"/>
</dbReference>
<dbReference type="FunFam" id="2.10.25.10:FF:000472">
    <property type="entry name" value="Uncharacterized protein, isoform A"/>
    <property type="match status" value="1"/>
</dbReference>
<evidence type="ECO:0000259" key="14">
    <source>
        <dbReference type="PROSITE" id="PS51051"/>
    </source>
</evidence>
<evidence type="ECO:0000256" key="10">
    <source>
        <dbReference type="PROSITE-ProRule" id="PRU00377"/>
    </source>
</evidence>
<dbReference type="Pfam" id="PF21700">
    <property type="entry name" value="EGF_DL_JAG"/>
    <property type="match status" value="1"/>
</dbReference>
<keyword evidence="5" id="KW-0221">Differentiation</keyword>
<feature type="domain" description="EGF-like" evidence="13">
    <location>
        <begin position="400"/>
        <end position="436"/>
    </location>
</feature>
<feature type="domain" description="EGF-like" evidence="13">
    <location>
        <begin position="243"/>
        <end position="281"/>
    </location>
</feature>
<keyword evidence="4 11" id="KW-0677">Repeat</keyword>
<dbReference type="FunFam" id="2.10.25.10:FF:000327">
    <property type="entry name" value="neurogenic locus notch homolog protein 4"/>
    <property type="match status" value="1"/>
</dbReference>
<feature type="disulfide bond" evidence="9">
    <location>
        <begin position="160"/>
        <end position="169"/>
    </location>
</feature>
<dbReference type="GO" id="GO:0032991">
    <property type="term" value="C:protein-containing complex"/>
    <property type="evidence" value="ECO:0007669"/>
    <property type="project" value="TreeGrafter"/>
</dbReference>
<dbReference type="PROSITE" id="PS00010">
    <property type="entry name" value="ASX_HYDROXYL"/>
    <property type="match status" value="2"/>
</dbReference>
<feature type="domain" description="EGF-like" evidence="13">
    <location>
        <begin position="283"/>
        <end position="319"/>
    </location>
</feature>
<dbReference type="Pfam" id="PF12661">
    <property type="entry name" value="hEGF"/>
    <property type="match status" value="1"/>
</dbReference>
<evidence type="ECO:0000256" key="7">
    <source>
        <dbReference type="ARBA" id="ARBA00023157"/>
    </source>
</evidence>
<evidence type="ECO:0000256" key="6">
    <source>
        <dbReference type="ARBA" id="ARBA00022843"/>
    </source>
</evidence>
<feature type="domain" description="EGF-like" evidence="13">
    <location>
        <begin position="362"/>
        <end position="398"/>
    </location>
</feature>
<keyword evidence="15" id="KW-1185">Reference proteome</keyword>
<dbReference type="GO" id="GO:0007154">
    <property type="term" value="P:cell communication"/>
    <property type="evidence" value="ECO:0007669"/>
    <property type="project" value="InterPro"/>
</dbReference>
<evidence type="ECO:0000256" key="2">
    <source>
        <dbReference type="ARBA" id="ARBA00022536"/>
    </source>
</evidence>
<evidence type="ECO:0000313" key="16">
    <source>
        <dbReference type="WBParaSite" id="ACRNAN_scaffold176.g16284.t1"/>
    </source>
</evidence>
<dbReference type="InterPro" id="IPR001774">
    <property type="entry name" value="DSL"/>
</dbReference>
<feature type="domain" description="EGF-like" evidence="13">
    <location>
        <begin position="139"/>
        <end position="170"/>
    </location>
</feature>
<evidence type="ECO:0000256" key="8">
    <source>
        <dbReference type="ARBA" id="ARBA00023180"/>
    </source>
</evidence>
<dbReference type="Gene3D" id="2.60.40.3510">
    <property type="match status" value="1"/>
</dbReference>
<dbReference type="CDD" id="cd00054">
    <property type="entry name" value="EGF_CA"/>
    <property type="match status" value="4"/>
</dbReference>
<feature type="disulfide bond" evidence="9">
    <location>
        <begin position="252"/>
        <end position="269"/>
    </location>
</feature>
<dbReference type="InterPro" id="IPR051022">
    <property type="entry name" value="Notch_Cell-Fate_Det"/>
</dbReference>
<keyword evidence="11 12" id="KW-0812">Transmembrane</keyword>
<evidence type="ECO:0000256" key="9">
    <source>
        <dbReference type="PROSITE-ProRule" id="PRU00076"/>
    </source>
</evidence>
<keyword evidence="7 9" id="KW-1015">Disulfide bond</keyword>
<evidence type="ECO:0000256" key="4">
    <source>
        <dbReference type="ARBA" id="ARBA00022737"/>
    </source>
</evidence>
<keyword evidence="6" id="KW-0832">Ubl conjugation</keyword>
<dbReference type="Proteomes" id="UP000887540">
    <property type="component" value="Unplaced"/>
</dbReference>
<feature type="disulfide bond" evidence="9">
    <location>
        <begin position="350"/>
        <end position="359"/>
    </location>
</feature>
<evidence type="ECO:0000256" key="3">
    <source>
        <dbReference type="ARBA" id="ARBA00022729"/>
    </source>
</evidence>
<feature type="disulfide bond" evidence="10">
    <location>
        <begin position="93"/>
        <end position="102"/>
    </location>
</feature>
<evidence type="ECO:0000256" key="12">
    <source>
        <dbReference type="SAM" id="Phobius"/>
    </source>
</evidence>
<reference evidence="16" key="1">
    <citation type="submission" date="2022-11" db="UniProtKB">
        <authorList>
            <consortium name="WormBaseParasite"/>
        </authorList>
    </citation>
    <scope>IDENTIFICATION</scope>
</reference>
<dbReference type="Pfam" id="PF01414">
    <property type="entry name" value="DSL"/>
    <property type="match status" value="1"/>
</dbReference>
<dbReference type="GO" id="GO:0030154">
    <property type="term" value="P:cell differentiation"/>
    <property type="evidence" value="ECO:0007669"/>
    <property type="project" value="UniProtKB-KW"/>
</dbReference>
<keyword evidence="11 12" id="KW-0472">Membrane</keyword>
<dbReference type="InterPro" id="IPR000742">
    <property type="entry name" value="EGF"/>
</dbReference>
<dbReference type="AlphaFoldDB" id="A0A914D3J1"/>
<evidence type="ECO:0000313" key="15">
    <source>
        <dbReference type="Proteomes" id="UP000887540"/>
    </source>
</evidence>
<dbReference type="PROSITE" id="PS50026">
    <property type="entry name" value="EGF_3"/>
    <property type="match status" value="7"/>
</dbReference>
<dbReference type="InterPro" id="IPR001881">
    <property type="entry name" value="EGF-like_Ca-bd_dom"/>
</dbReference>
<dbReference type="InterPro" id="IPR018097">
    <property type="entry name" value="EGF_Ca-bd_CS"/>
</dbReference>
<dbReference type="WBParaSite" id="ACRNAN_scaffold176.g16284.t1">
    <property type="protein sequence ID" value="ACRNAN_scaffold176.g16284.t1"/>
    <property type="gene ID" value="ACRNAN_scaffold176.g16284"/>
</dbReference>
<dbReference type="SMART" id="SM00179">
    <property type="entry name" value="EGF_CA"/>
    <property type="match status" value="5"/>
</dbReference>
<dbReference type="Pfam" id="PF00008">
    <property type="entry name" value="EGF"/>
    <property type="match status" value="6"/>
</dbReference>
<feature type="domain" description="EGF-like" evidence="13">
    <location>
        <begin position="203"/>
        <end position="241"/>
    </location>
</feature>
<dbReference type="FunFam" id="2.10.25.10:FF:000066">
    <property type="entry name" value="FAT atypical cadherin 4"/>
    <property type="match status" value="1"/>
</dbReference>
<dbReference type="PROSITE" id="PS51051">
    <property type="entry name" value="DSL"/>
    <property type="match status" value="1"/>
</dbReference>
<sequence length="637" mass="70951">MNQNCTYGQANLFYKKGSFLNGSTIQLPFTTSWPGGFTLIVESHDHNKEAPENGILLTQHSHTDQLVSGDDWRYTKFADKNGILIRIRYRVRCDPGYYGSACSVICHISGLHRRRGHFECSPEGEVRCQEGWTGTNCNEVPQCKNTCVNGTCDRQGKCICNPGYKGKNCDQCQTYPNCKRGYCEKAFDCICEEGWGGHLCQEDLTYCAKRNPCLNGGTCSMSSNRSVICTCPAGYTGAFCETRITNCAMKPCWNGGKCVQASMLHDFKCECPEGITGRFCQVTAQFCSEKPCMNGATCLHLGDFFKCVCPEGWTGQNCDIPTRWCSPYACHNSGQCVEDPREQLGFRCECKEGFSGFRCEQNIDDCQDNPCQNGGTCIDQTSGFLCKCPTGFAGDLCEFNINVCHKMPCKNGGTCVDLKGDYECRCTANFTGRQCELQEKAILPDNSTLTVNPPTNNHYRWYLLIFCALVLLVLLIIGYYVCDIRRLIRKNFKYGKDQGSPPKNGLNGNGKAEYQLPYHQENIPNTKPPQIKLKTLGDNVPLSKHRNSIDFCGSSSSCSSIYDEYAQRYTSNPSNLFAGMENGNLSTVTPQLLDALSRARCLNETTLDNNENELYAEIPATSTLEGEQSKRVVIEYC</sequence>
<evidence type="ECO:0000256" key="5">
    <source>
        <dbReference type="ARBA" id="ARBA00022782"/>
    </source>
</evidence>
<comment type="function">
    <text evidence="11">Putative Notch ligand involved in the mediation of Notch signaling.</text>
</comment>
<feature type="disulfide bond" evidence="9">
    <location>
        <begin position="309"/>
        <end position="318"/>
    </location>
</feature>
<feature type="transmembrane region" description="Helical" evidence="12">
    <location>
        <begin position="461"/>
        <end position="482"/>
    </location>
</feature>
<dbReference type="SMART" id="SM00181">
    <property type="entry name" value="EGF"/>
    <property type="match status" value="8"/>
</dbReference>
<proteinExistence type="predicted"/>
<keyword evidence="2 9" id="KW-0245">EGF-like domain</keyword>
<dbReference type="PRINTS" id="PR00010">
    <property type="entry name" value="EGFBLOOD"/>
</dbReference>